<keyword evidence="3" id="KW-0862">Zinc</keyword>
<dbReference type="PANTHER" id="PTHR15629:SF2">
    <property type="entry name" value="SH3 DOMAIN-CONTAINING YSC84-LIKE PROTEIN 1"/>
    <property type="match status" value="1"/>
</dbReference>
<dbReference type="Pfam" id="PF01363">
    <property type="entry name" value="FYVE"/>
    <property type="match status" value="1"/>
</dbReference>
<feature type="region of interest" description="Disordered" evidence="5">
    <location>
        <begin position="272"/>
        <end position="292"/>
    </location>
</feature>
<dbReference type="InterPro" id="IPR007461">
    <property type="entry name" value="Ysc84_actin-binding"/>
</dbReference>
<feature type="region of interest" description="Disordered" evidence="5">
    <location>
        <begin position="497"/>
        <end position="546"/>
    </location>
</feature>
<protein>
    <recommendedName>
        <fullName evidence="6">RING-type domain-containing protein</fullName>
    </recommendedName>
</protein>
<evidence type="ECO:0000256" key="1">
    <source>
        <dbReference type="ARBA" id="ARBA00022723"/>
    </source>
</evidence>
<dbReference type="SUPFAM" id="SSF57903">
    <property type="entry name" value="FYVE/PHD zinc finger"/>
    <property type="match status" value="1"/>
</dbReference>
<dbReference type="SUPFAM" id="SSF57850">
    <property type="entry name" value="RING/U-box"/>
    <property type="match status" value="1"/>
</dbReference>
<evidence type="ECO:0000313" key="8">
    <source>
        <dbReference type="Proteomes" id="UP001491310"/>
    </source>
</evidence>
<comment type="caution">
    <text evidence="7">The sequence shown here is derived from an EMBL/GenBank/DDBJ whole genome shotgun (WGS) entry which is preliminary data.</text>
</comment>
<feature type="compositionally biased region" description="Polar residues" evidence="5">
    <location>
        <begin position="522"/>
        <end position="531"/>
    </location>
</feature>
<evidence type="ECO:0000256" key="5">
    <source>
        <dbReference type="SAM" id="MobiDB-lite"/>
    </source>
</evidence>
<name>A0ABR2Z1Z0_9CHLO</name>
<keyword evidence="2 4" id="KW-0863">Zinc-finger</keyword>
<accession>A0ABR2Z1Z0</accession>
<dbReference type="Pfam" id="PF13639">
    <property type="entry name" value="zf-RING_2"/>
    <property type="match status" value="1"/>
</dbReference>
<organism evidence="7 8">
    <name type="scientific">Coccomyxa subellipsoidea</name>
    <dbReference type="NCBI Taxonomy" id="248742"/>
    <lineage>
        <taxon>Eukaryota</taxon>
        <taxon>Viridiplantae</taxon>
        <taxon>Chlorophyta</taxon>
        <taxon>core chlorophytes</taxon>
        <taxon>Trebouxiophyceae</taxon>
        <taxon>Trebouxiophyceae incertae sedis</taxon>
        <taxon>Coccomyxaceae</taxon>
        <taxon>Coccomyxa</taxon>
    </lineage>
</organism>
<dbReference type="Proteomes" id="UP001491310">
    <property type="component" value="Unassembled WGS sequence"/>
</dbReference>
<feature type="region of interest" description="Disordered" evidence="5">
    <location>
        <begin position="184"/>
        <end position="205"/>
    </location>
</feature>
<evidence type="ECO:0000256" key="3">
    <source>
        <dbReference type="ARBA" id="ARBA00022833"/>
    </source>
</evidence>
<dbReference type="EMBL" id="JALJOT010000001">
    <property type="protein sequence ID" value="KAK9918108.1"/>
    <property type="molecule type" value="Genomic_DNA"/>
</dbReference>
<sequence>MNGQATPLCSICWETLGKYGGPVTLPCGHNGCLHCMAQLQRAKAECPLCRAAFPAETPLVVNHELRDLIALAAALGTVEQNDGWQAITSQVPKKGADGEPEGTQTENGVSLVPTAPPAHMSLSAVLDGDGDMLSLEPPCWVPDSHASTCTRCKAGFRPLARMRHHCQICGGIYCALPRRHSESGGAAGGARCDGRERTAVSGSTPRWPPAWQLSCTRPPTLCGALQQLAAARQTKQYRLPYWTAQLALPSSLLQRAAAAGAWRPARGWWWRARPGGPGPPPPRSAFTAAAGGSSSAGLSPTSSSSCATTAVAAFCGTLHCGLAGGVNLAVGPLGRQAEVTMQVGLGGAAMCYSYSFSRGAFAGVSVDGSLLTTRSDVNLNFYGRPLSAKQFLMGDNVSAPVAADALYTALDDLMARAGALSAERRERLETGRRQQAAAAAVQLTSCMTAALGALPELAARSRSRAALWAARSGDERPAFPLERRETAPRGPRFILRDTPIGQPLSGSTNLQTKRKRKPMMTTWASQVSSLTEGAPHLPCVQGPSEP</sequence>
<evidence type="ECO:0000256" key="4">
    <source>
        <dbReference type="PROSITE-ProRule" id="PRU00175"/>
    </source>
</evidence>
<dbReference type="Pfam" id="PF04366">
    <property type="entry name" value="Ysc84"/>
    <property type="match status" value="1"/>
</dbReference>
<dbReference type="InterPro" id="IPR001841">
    <property type="entry name" value="Znf_RING"/>
</dbReference>
<dbReference type="InterPro" id="IPR013083">
    <property type="entry name" value="Znf_RING/FYVE/PHD"/>
</dbReference>
<keyword evidence="8" id="KW-1185">Reference proteome</keyword>
<dbReference type="PROSITE" id="PS50089">
    <property type="entry name" value="ZF_RING_2"/>
    <property type="match status" value="1"/>
</dbReference>
<evidence type="ECO:0000259" key="6">
    <source>
        <dbReference type="PROSITE" id="PS50089"/>
    </source>
</evidence>
<dbReference type="InterPro" id="IPR011011">
    <property type="entry name" value="Znf_FYVE_PHD"/>
</dbReference>
<gene>
    <name evidence="7" type="ORF">WJX75_001366</name>
</gene>
<dbReference type="Gene3D" id="3.30.40.10">
    <property type="entry name" value="Zinc/RING finger domain, C3HC4 (zinc finger)"/>
    <property type="match status" value="2"/>
</dbReference>
<evidence type="ECO:0000256" key="2">
    <source>
        <dbReference type="ARBA" id="ARBA00022771"/>
    </source>
</evidence>
<evidence type="ECO:0000313" key="7">
    <source>
        <dbReference type="EMBL" id="KAK9918108.1"/>
    </source>
</evidence>
<keyword evidence="1" id="KW-0479">Metal-binding</keyword>
<reference evidence="7 8" key="1">
    <citation type="journal article" date="2024" name="Nat. Commun.">
        <title>Phylogenomics reveals the evolutionary origins of lichenization in chlorophyte algae.</title>
        <authorList>
            <person name="Puginier C."/>
            <person name="Libourel C."/>
            <person name="Otte J."/>
            <person name="Skaloud P."/>
            <person name="Haon M."/>
            <person name="Grisel S."/>
            <person name="Petersen M."/>
            <person name="Berrin J.G."/>
            <person name="Delaux P.M."/>
            <person name="Dal Grande F."/>
            <person name="Keller J."/>
        </authorList>
    </citation>
    <scope>NUCLEOTIDE SEQUENCE [LARGE SCALE GENOMIC DNA]</scope>
    <source>
        <strain evidence="7 8">SAG 216-7</strain>
    </source>
</reference>
<dbReference type="PANTHER" id="PTHR15629">
    <property type="entry name" value="SH3YL1 PROTEIN"/>
    <property type="match status" value="1"/>
</dbReference>
<proteinExistence type="predicted"/>
<dbReference type="SMART" id="SM00184">
    <property type="entry name" value="RING"/>
    <property type="match status" value="1"/>
</dbReference>
<dbReference type="InterPro" id="IPR051702">
    <property type="entry name" value="SH3_domain_YSC84-like"/>
</dbReference>
<feature type="domain" description="RING-type" evidence="6">
    <location>
        <begin position="9"/>
        <end position="50"/>
    </location>
</feature>
<dbReference type="InterPro" id="IPR000306">
    <property type="entry name" value="Znf_FYVE"/>
</dbReference>